<reference evidence="2" key="1">
    <citation type="submission" date="2022-11" db="UniProtKB">
        <authorList>
            <consortium name="WormBaseParasite"/>
        </authorList>
    </citation>
    <scope>IDENTIFICATION</scope>
</reference>
<proteinExistence type="predicted"/>
<evidence type="ECO:0000313" key="2">
    <source>
        <dbReference type="WBParaSite" id="JU765_v2.g5512.t1"/>
    </source>
</evidence>
<organism evidence="1 2">
    <name type="scientific">Panagrolaimus sp. JU765</name>
    <dbReference type="NCBI Taxonomy" id="591449"/>
    <lineage>
        <taxon>Eukaryota</taxon>
        <taxon>Metazoa</taxon>
        <taxon>Ecdysozoa</taxon>
        <taxon>Nematoda</taxon>
        <taxon>Chromadorea</taxon>
        <taxon>Rhabditida</taxon>
        <taxon>Tylenchina</taxon>
        <taxon>Panagrolaimomorpha</taxon>
        <taxon>Panagrolaimoidea</taxon>
        <taxon>Panagrolaimidae</taxon>
        <taxon>Panagrolaimus</taxon>
    </lineage>
</organism>
<sequence length="204" mass="23137">MCLQVKPSTIVFLSALVGPNGKRLAKNFWPNPKQEKEFCNGNVRVKCTHMDADRDHDTYEILIWGPGQKKKDPGVKTNMIQFRKWTDDRYIPDNLLEFRAIVKINIVRADKDEQRAGNCIMFVCPSGVHRCGTMAALDIILDRIAAEKKVGLIETITVLRKQRYGCFTHFEHYSHVADLIVRHAVSSGIVDPTCIGVRKKSNNA</sequence>
<dbReference type="WBParaSite" id="JU765_v2.g5512.t1">
    <property type="protein sequence ID" value="JU765_v2.g5512.t1"/>
    <property type="gene ID" value="JU765_v2.g5512"/>
</dbReference>
<accession>A0AC34RBS3</accession>
<evidence type="ECO:0000313" key="1">
    <source>
        <dbReference type="Proteomes" id="UP000887576"/>
    </source>
</evidence>
<name>A0AC34RBS3_9BILA</name>
<dbReference type="Proteomes" id="UP000887576">
    <property type="component" value="Unplaced"/>
</dbReference>
<protein>
    <submittedName>
        <fullName evidence="2">Tyrosine specific protein phosphatases domain-containing protein</fullName>
    </submittedName>
</protein>